<evidence type="ECO:0000256" key="1">
    <source>
        <dbReference type="SAM" id="SignalP"/>
    </source>
</evidence>
<dbReference type="InterPro" id="IPR019223">
    <property type="entry name" value="DUF2147"/>
</dbReference>
<comment type="caution">
    <text evidence="3">The sequence shown here is derived from an EMBL/GenBank/DDBJ whole genome shotgun (WGS) entry which is preliminary data.</text>
</comment>
<feature type="chain" id="PRO_5028818612" evidence="1">
    <location>
        <begin position="21"/>
        <end position="147"/>
    </location>
</feature>
<accession>A0A7C9RIV7</accession>
<dbReference type="AlphaFoldDB" id="A0A7C9RIV7"/>
<dbReference type="Proteomes" id="UP000480266">
    <property type="component" value="Unassembled WGS sequence"/>
</dbReference>
<feature type="domain" description="DUF2147" evidence="2">
    <location>
        <begin position="30"/>
        <end position="143"/>
    </location>
</feature>
<protein>
    <submittedName>
        <fullName evidence="3">DUF2147 domain-containing protein</fullName>
    </submittedName>
</protein>
<name>A0A7C9RIV7_9BRAD</name>
<dbReference type="PANTHER" id="PTHR36919">
    <property type="entry name" value="BLR1215 PROTEIN"/>
    <property type="match status" value="1"/>
</dbReference>
<dbReference type="PANTHER" id="PTHR36919:SF2">
    <property type="entry name" value="BLL6627 PROTEIN"/>
    <property type="match status" value="1"/>
</dbReference>
<gene>
    <name evidence="3" type="ORF">G4V63_26265</name>
</gene>
<proteinExistence type="predicted"/>
<evidence type="ECO:0000259" key="2">
    <source>
        <dbReference type="Pfam" id="PF09917"/>
    </source>
</evidence>
<dbReference type="EMBL" id="JAAMRR010001336">
    <property type="protein sequence ID" value="NGX98585.1"/>
    <property type="molecule type" value="Genomic_DNA"/>
</dbReference>
<reference evidence="3" key="1">
    <citation type="submission" date="2020-02" db="EMBL/GenBank/DDBJ databases">
        <title>Draft genome sequence of Candidatus Afipia apatlaquensis IBT-C3, a potential strain for decolorization of textile dyes.</title>
        <authorList>
            <person name="Sanchez-Reyes A."/>
            <person name="Breton-Deval L."/>
            <person name="Mangelson H."/>
            <person name="Sanchez-Flores A."/>
        </authorList>
    </citation>
    <scope>NUCLEOTIDE SEQUENCE [LARGE SCALE GENOMIC DNA]</scope>
    <source>
        <strain evidence="3">IBT-C3</strain>
    </source>
</reference>
<keyword evidence="4" id="KW-1185">Reference proteome</keyword>
<sequence>MNSKLNLILALVVTLGGLNAARADEGSPLGLWLTEKGDARIQVTQCGRALCGKVAWLREAIDPATGKPQTDDKNPDPALASRPMVGVQLFIGMTPSGPGTWAGHIYNGDDGKVYDSKVLLMGPRTLRVEGCVGAICGGENWTRVSGR</sequence>
<evidence type="ECO:0000313" key="3">
    <source>
        <dbReference type="EMBL" id="NGX98585.1"/>
    </source>
</evidence>
<dbReference type="Gene3D" id="2.40.128.520">
    <property type="match status" value="1"/>
</dbReference>
<keyword evidence="1" id="KW-0732">Signal</keyword>
<organism evidence="3 4">
    <name type="scientific">Candidatus Afipia apatlaquensis</name>
    <dbReference type="NCBI Taxonomy" id="2712852"/>
    <lineage>
        <taxon>Bacteria</taxon>
        <taxon>Pseudomonadati</taxon>
        <taxon>Pseudomonadota</taxon>
        <taxon>Alphaproteobacteria</taxon>
        <taxon>Hyphomicrobiales</taxon>
        <taxon>Nitrobacteraceae</taxon>
        <taxon>Afipia</taxon>
    </lineage>
</organism>
<evidence type="ECO:0000313" key="4">
    <source>
        <dbReference type="Proteomes" id="UP000480266"/>
    </source>
</evidence>
<feature type="signal peptide" evidence="1">
    <location>
        <begin position="1"/>
        <end position="20"/>
    </location>
</feature>
<dbReference type="Pfam" id="PF09917">
    <property type="entry name" value="DUF2147"/>
    <property type="match status" value="1"/>
</dbReference>